<dbReference type="EMBL" id="JAHLJV010000044">
    <property type="protein sequence ID" value="KAK1585488.1"/>
    <property type="molecule type" value="Genomic_DNA"/>
</dbReference>
<keyword evidence="11" id="KW-0472">Membrane</keyword>
<evidence type="ECO:0000256" key="7">
    <source>
        <dbReference type="ARBA" id="ARBA00022989"/>
    </source>
</evidence>
<keyword evidence="10 13" id="KW-0503">Monooxygenase</keyword>
<evidence type="ECO:0000256" key="11">
    <source>
        <dbReference type="ARBA" id="ARBA00023136"/>
    </source>
</evidence>
<proteinExistence type="inferred from homology"/>
<evidence type="ECO:0000256" key="1">
    <source>
        <dbReference type="ARBA" id="ARBA00001971"/>
    </source>
</evidence>
<dbReference type="InterPro" id="IPR001128">
    <property type="entry name" value="Cyt_P450"/>
</dbReference>
<evidence type="ECO:0000256" key="2">
    <source>
        <dbReference type="ARBA" id="ARBA00004370"/>
    </source>
</evidence>
<dbReference type="Proteomes" id="UP001230504">
    <property type="component" value="Unassembled WGS sequence"/>
</dbReference>
<protein>
    <submittedName>
        <fullName evidence="14">Cytochrome P450</fullName>
    </submittedName>
</protein>
<dbReference type="InterPro" id="IPR050121">
    <property type="entry name" value="Cytochrome_P450_monoxygenase"/>
</dbReference>
<accession>A0AAD8V345</accession>
<evidence type="ECO:0000313" key="14">
    <source>
        <dbReference type="EMBL" id="KAK1585488.1"/>
    </source>
</evidence>
<evidence type="ECO:0000313" key="15">
    <source>
        <dbReference type="Proteomes" id="UP001230504"/>
    </source>
</evidence>
<dbReference type="RefSeq" id="XP_060412512.1">
    <property type="nucleotide sequence ID" value="XM_060562552.1"/>
</dbReference>
<dbReference type="GO" id="GO:0020037">
    <property type="term" value="F:heme binding"/>
    <property type="evidence" value="ECO:0007669"/>
    <property type="project" value="InterPro"/>
</dbReference>
<dbReference type="InterPro" id="IPR002401">
    <property type="entry name" value="Cyt_P450_E_grp-I"/>
</dbReference>
<keyword evidence="9 12" id="KW-0408">Iron</keyword>
<dbReference type="PRINTS" id="PR00385">
    <property type="entry name" value="P450"/>
</dbReference>
<dbReference type="PANTHER" id="PTHR24305">
    <property type="entry name" value="CYTOCHROME P450"/>
    <property type="match status" value="1"/>
</dbReference>
<dbReference type="GO" id="GO:0005506">
    <property type="term" value="F:iron ion binding"/>
    <property type="evidence" value="ECO:0007669"/>
    <property type="project" value="InterPro"/>
</dbReference>
<keyword evidence="8 13" id="KW-0560">Oxidoreductase</keyword>
<dbReference type="PANTHER" id="PTHR24305:SF112">
    <property type="entry name" value="L-ORNITHINE-N5-MONOOXYGENASE (EUROFUNG)"/>
    <property type="match status" value="1"/>
</dbReference>
<comment type="subcellular location">
    <subcellularLocation>
        <location evidence="2">Membrane</location>
    </subcellularLocation>
</comment>
<gene>
    <name evidence="14" type="ORF">LY79DRAFT_650916</name>
</gene>
<dbReference type="GeneID" id="85446792"/>
<dbReference type="GO" id="GO:0004497">
    <property type="term" value="F:monooxygenase activity"/>
    <property type="evidence" value="ECO:0007669"/>
    <property type="project" value="UniProtKB-KW"/>
</dbReference>
<evidence type="ECO:0000256" key="10">
    <source>
        <dbReference type="ARBA" id="ARBA00023033"/>
    </source>
</evidence>
<dbReference type="PROSITE" id="PS00086">
    <property type="entry name" value="CYTOCHROME_P450"/>
    <property type="match status" value="1"/>
</dbReference>
<evidence type="ECO:0000256" key="9">
    <source>
        <dbReference type="ARBA" id="ARBA00023004"/>
    </source>
</evidence>
<evidence type="ECO:0000256" key="6">
    <source>
        <dbReference type="ARBA" id="ARBA00022723"/>
    </source>
</evidence>
<feature type="binding site" description="axial binding residue" evidence="12">
    <location>
        <position position="429"/>
    </location>
    <ligand>
        <name>heme</name>
        <dbReference type="ChEBI" id="CHEBI:30413"/>
    </ligand>
    <ligandPart>
        <name>Fe</name>
        <dbReference type="ChEBI" id="CHEBI:18248"/>
    </ligandPart>
</feature>
<dbReference type="Pfam" id="PF00067">
    <property type="entry name" value="p450"/>
    <property type="match status" value="1"/>
</dbReference>
<reference evidence="14" key="1">
    <citation type="submission" date="2021-06" db="EMBL/GenBank/DDBJ databases">
        <title>Comparative genomics, transcriptomics and evolutionary studies reveal genomic signatures of adaptation to plant cell wall in hemibiotrophic fungi.</title>
        <authorList>
            <consortium name="DOE Joint Genome Institute"/>
            <person name="Baroncelli R."/>
            <person name="Diaz J.F."/>
            <person name="Benocci T."/>
            <person name="Peng M."/>
            <person name="Battaglia E."/>
            <person name="Haridas S."/>
            <person name="Andreopoulos W."/>
            <person name="Labutti K."/>
            <person name="Pangilinan J."/>
            <person name="Floch G.L."/>
            <person name="Makela M.R."/>
            <person name="Henrissat B."/>
            <person name="Grigoriev I.V."/>
            <person name="Crouch J.A."/>
            <person name="De Vries R.P."/>
            <person name="Sukno S.A."/>
            <person name="Thon M.R."/>
        </authorList>
    </citation>
    <scope>NUCLEOTIDE SEQUENCE</scope>
    <source>
        <strain evidence="14">CBS 125086</strain>
    </source>
</reference>
<dbReference type="SUPFAM" id="SSF48264">
    <property type="entry name" value="Cytochrome P450"/>
    <property type="match status" value="1"/>
</dbReference>
<comment type="caution">
    <text evidence="14">The sequence shown here is derived from an EMBL/GenBank/DDBJ whole genome shotgun (WGS) entry which is preliminary data.</text>
</comment>
<dbReference type="AlphaFoldDB" id="A0AAD8V345"/>
<dbReference type="GO" id="GO:0016705">
    <property type="term" value="F:oxidoreductase activity, acting on paired donors, with incorporation or reduction of molecular oxygen"/>
    <property type="evidence" value="ECO:0007669"/>
    <property type="project" value="InterPro"/>
</dbReference>
<evidence type="ECO:0000256" key="12">
    <source>
        <dbReference type="PIRSR" id="PIRSR602401-1"/>
    </source>
</evidence>
<dbReference type="Gene3D" id="1.10.630.10">
    <property type="entry name" value="Cytochrome P450"/>
    <property type="match status" value="1"/>
</dbReference>
<comment type="similarity">
    <text evidence="3 13">Belongs to the cytochrome P450 family.</text>
</comment>
<keyword evidence="6 12" id="KW-0479">Metal-binding</keyword>
<evidence type="ECO:0000256" key="8">
    <source>
        <dbReference type="ARBA" id="ARBA00023002"/>
    </source>
</evidence>
<comment type="cofactor">
    <cofactor evidence="1 12">
        <name>heme</name>
        <dbReference type="ChEBI" id="CHEBI:30413"/>
    </cofactor>
</comment>
<dbReference type="GO" id="GO:0016020">
    <property type="term" value="C:membrane"/>
    <property type="evidence" value="ECO:0007669"/>
    <property type="project" value="UniProtKB-SubCell"/>
</dbReference>
<keyword evidence="15" id="KW-1185">Reference proteome</keyword>
<dbReference type="InterPro" id="IPR036396">
    <property type="entry name" value="Cyt_P450_sf"/>
</dbReference>
<dbReference type="InterPro" id="IPR017972">
    <property type="entry name" value="Cyt_P450_CS"/>
</dbReference>
<dbReference type="CDD" id="cd11061">
    <property type="entry name" value="CYP67-like"/>
    <property type="match status" value="1"/>
</dbReference>
<evidence type="ECO:0000256" key="4">
    <source>
        <dbReference type="ARBA" id="ARBA00022617"/>
    </source>
</evidence>
<name>A0AAD8V345_9PEZI</name>
<keyword evidence="7" id="KW-1133">Transmembrane helix</keyword>
<keyword evidence="4 12" id="KW-0349">Heme</keyword>
<evidence type="ECO:0000256" key="3">
    <source>
        <dbReference type="ARBA" id="ARBA00010617"/>
    </source>
</evidence>
<evidence type="ECO:0000256" key="13">
    <source>
        <dbReference type="RuleBase" id="RU000461"/>
    </source>
</evidence>
<dbReference type="PRINTS" id="PR00463">
    <property type="entry name" value="EP450I"/>
</dbReference>
<sequence length="489" mass="54863">MDRPTRVLSCFLAGLLASLLIYRLLLHPLNRFPGPLGARVSDLFLSARLARRHDMHRQSLGLYNEYGPFVRVGSSTLMLNHPLAVQAIHGPESGCYRASMYDFEQPNRGIATRDVRQHAARRRVWSRGFGDRALRGYEDRIVVYVRLLLTHLSAHPQGVPVDAARLTEHFAFDVLGDLALGQDFGMLRNGQSTAVEQLVRSMEIMGLRLPTWLLRMMMDVAQPLVTTEASTGFLAFCHENLRRLMADEARLERPGLMAPLLAHHEKLSPGERDMSVLQNDCRFAIIAGSDTVAATLAFVLFHIARHPEHTQKLRDELARLRDDCRDDDGIIAHKRLVNAEHLNAVINETLRLHPPASTILRVTPPEGIVVAGTFVPGDMTVFSSQYVIGRSEAVYEKAAEFVPERWYSRPEMIKEPAGYAPFSTGHHGCLGRPLALMEMRLLVAACVSRYNVTFAPGFDGDAFMDNVKDCMSWHMGKLELCFTEWGTES</sequence>
<organism evidence="14 15">
    <name type="scientific">Colletotrichum navitas</name>
    <dbReference type="NCBI Taxonomy" id="681940"/>
    <lineage>
        <taxon>Eukaryota</taxon>
        <taxon>Fungi</taxon>
        <taxon>Dikarya</taxon>
        <taxon>Ascomycota</taxon>
        <taxon>Pezizomycotina</taxon>
        <taxon>Sordariomycetes</taxon>
        <taxon>Hypocreomycetidae</taxon>
        <taxon>Glomerellales</taxon>
        <taxon>Glomerellaceae</taxon>
        <taxon>Colletotrichum</taxon>
        <taxon>Colletotrichum graminicola species complex</taxon>
    </lineage>
</organism>
<evidence type="ECO:0000256" key="5">
    <source>
        <dbReference type="ARBA" id="ARBA00022692"/>
    </source>
</evidence>
<keyword evidence="5" id="KW-0812">Transmembrane</keyword>